<evidence type="ECO:0000256" key="1">
    <source>
        <dbReference type="ARBA" id="ARBA00004239"/>
    </source>
</evidence>
<reference evidence="21" key="2">
    <citation type="submission" date="2025-08" db="UniProtKB">
        <authorList>
            <consortium name="Ensembl"/>
        </authorList>
    </citation>
    <scope>IDENTIFICATION</scope>
</reference>
<reference evidence="21" key="3">
    <citation type="submission" date="2025-09" db="UniProtKB">
        <authorList>
            <consortium name="Ensembl"/>
        </authorList>
    </citation>
    <scope>IDENTIFICATION</scope>
</reference>
<protein>
    <recommendedName>
        <fullName evidence="16">Probetacellulin</fullName>
    </recommendedName>
</protein>
<accession>A0A8C4XAX3</accession>
<dbReference type="GO" id="GO:0030297">
    <property type="term" value="F:transmembrane receptor protein tyrosine kinase activator activity"/>
    <property type="evidence" value="ECO:0007669"/>
    <property type="project" value="UniProtKB-ARBA"/>
</dbReference>
<dbReference type="PROSITE" id="PS01186">
    <property type="entry name" value="EGF_2"/>
    <property type="match status" value="1"/>
</dbReference>
<keyword evidence="13" id="KW-0497">Mitogen</keyword>
<proteinExistence type="predicted"/>
<keyword evidence="8 18" id="KW-1133">Transmembrane helix</keyword>
<feature type="disulfide bond" evidence="17">
    <location>
        <begin position="89"/>
        <end position="98"/>
    </location>
</feature>
<dbReference type="PROSITE" id="PS00022">
    <property type="entry name" value="EGF_1"/>
    <property type="match status" value="1"/>
</dbReference>
<organism evidence="21 22">
    <name type="scientific">Erpetoichthys calabaricus</name>
    <name type="common">Rope fish</name>
    <name type="synonym">Calamoichthys calabaricus</name>
    <dbReference type="NCBI Taxonomy" id="27687"/>
    <lineage>
        <taxon>Eukaryota</taxon>
        <taxon>Metazoa</taxon>
        <taxon>Chordata</taxon>
        <taxon>Craniata</taxon>
        <taxon>Vertebrata</taxon>
        <taxon>Euteleostomi</taxon>
        <taxon>Actinopterygii</taxon>
        <taxon>Polypteriformes</taxon>
        <taxon>Polypteridae</taxon>
        <taxon>Erpetoichthys</taxon>
    </lineage>
</organism>
<evidence type="ECO:0000256" key="3">
    <source>
        <dbReference type="ARBA" id="ARBA00022475"/>
    </source>
</evidence>
<dbReference type="GO" id="GO:0005154">
    <property type="term" value="F:epidermal growth factor receptor binding"/>
    <property type="evidence" value="ECO:0007669"/>
    <property type="project" value="TreeGrafter"/>
</dbReference>
<dbReference type="GO" id="GO:0005615">
    <property type="term" value="C:extracellular space"/>
    <property type="evidence" value="ECO:0007669"/>
    <property type="project" value="TreeGrafter"/>
</dbReference>
<feature type="transmembrane region" description="Helical" evidence="18">
    <location>
        <begin position="113"/>
        <end position="137"/>
    </location>
</feature>
<keyword evidence="4" id="KW-0964">Secreted</keyword>
<comment type="function">
    <text evidence="14">Growth factor that binds to EGFR, ERBB4 and other EGF receptor family members. Potent mitogen for retinal pigment epithelial cells and vascular smooth muscle cells.</text>
</comment>
<evidence type="ECO:0000256" key="4">
    <source>
        <dbReference type="ARBA" id="ARBA00022525"/>
    </source>
</evidence>
<evidence type="ECO:0000256" key="19">
    <source>
        <dbReference type="SAM" id="SignalP"/>
    </source>
</evidence>
<keyword evidence="22" id="KW-1185">Reference proteome</keyword>
<dbReference type="GO" id="GO:0051781">
    <property type="term" value="P:positive regulation of cell division"/>
    <property type="evidence" value="ECO:0007669"/>
    <property type="project" value="UniProtKB-KW"/>
</dbReference>
<dbReference type="Ensembl" id="ENSECRT00000018821.1">
    <property type="protein sequence ID" value="ENSECRP00000018449.1"/>
    <property type="gene ID" value="ENSECRG00000012350.1"/>
</dbReference>
<evidence type="ECO:0000256" key="13">
    <source>
        <dbReference type="ARBA" id="ARBA00023246"/>
    </source>
</evidence>
<dbReference type="GO" id="GO:0008083">
    <property type="term" value="F:growth factor activity"/>
    <property type="evidence" value="ECO:0007669"/>
    <property type="project" value="UniProtKB-KW"/>
</dbReference>
<dbReference type="GO" id="GO:0007173">
    <property type="term" value="P:epidermal growth factor receptor signaling pathway"/>
    <property type="evidence" value="ECO:0007669"/>
    <property type="project" value="UniProtKB-ARBA"/>
</dbReference>
<evidence type="ECO:0000256" key="6">
    <source>
        <dbReference type="ARBA" id="ARBA00022692"/>
    </source>
</evidence>
<keyword evidence="5 17" id="KW-0245">EGF-like domain</keyword>
<dbReference type="PRINTS" id="PR00009">
    <property type="entry name" value="EGFTGF"/>
</dbReference>
<name>A0A8C4XAX3_ERPCA</name>
<comment type="subunit">
    <text evidence="15">Monomer. Interacts with EGFR and ERBB4.</text>
</comment>
<keyword evidence="10 18" id="KW-0472">Membrane</keyword>
<keyword evidence="6 18" id="KW-0812">Transmembrane</keyword>
<evidence type="ECO:0000256" key="2">
    <source>
        <dbReference type="ARBA" id="ARBA00004251"/>
    </source>
</evidence>
<comment type="caution">
    <text evidence="17">Lacks conserved residue(s) required for the propagation of feature annotation.</text>
</comment>
<dbReference type="FunFam" id="2.10.25.10:FF:000342">
    <property type="entry name" value="Betacellulin preproprotein"/>
    <property type="match status" value="1"/>
</dbReference>
<comment type="subcellular location">
    <subcellularLocation>
        <location evidence="2">Cell membrane</location>
        <topology evidence="2">Single-pass type I membrane protein</topology>
    </subcellularLocation>
    <subcellularLocation>
        <location evidence="1">Secreted</location>
        <location evidence="1">Extracellular space</location>
    </subcellularLocation>
</comment>
<dbReference type="SUPFAM" id="SSF57196">
    <property type="entry name" value="EGF/Laminin"/>
    <property type="match status" value="1"/>
</dbReference>
<dbReference type="InterPro" id="IPR000742">
    <property type="entry name" value="EGF"/>
</dbReference>
<dbReference type="PANTHER" id="PTHR10740:SF3">
    <property type="entry name" value="PROBETACELLULIN"/>
    <property type="match status" value="1"/>
</dbReference>
<gene>
    <name evidence="21" type="primary">BTC</name>
</gene>
<dbReference type="PANTHER" id="PTHR10740">
    <property type="entry name" value="TRANSFORMING GROWTH FACTOR ALPHA"/>
    <property type="match status" value="1"/>
</dbReference>
<evidence type="ECO:0000259" key="20">
    <source>
        <dbReference type="PROSITE" id="PS50026"/>
    </source>
</evidence>
<evidence type="ECO:0000313" key="21">
    <source>
        <dbReference type="Ensembl" id="ENSECRP00000018449.1"/>
    </source>
</evidence>
<reference evidence="21" key="1">
    <citation type="submission" date="2021-06" db="EMBL/GenBank/DDBJ databases">
        <authorList>
            <consortium name="Wellcome Sanger Institute Data Sharing"/>
        </authorList>
    </citation>
    <scope>NUCLEOTIDE SEQUENCE [LARGE SCALE GENOMIC DNA]</scope>
</reference>
<evidence type="ECO:0000256" key="17">
    <source>
        <dbReference type="PROSITE-ProRule" id="PRU00076"/>
    </source>
</evidence>
<dbReference type="PROSITE" id="PS50026">
    <property type="entry name" value="EGF_3"/>
    <property type="match status" value="1"/>
</dbReference>
<keyword evidence="3" id="KW-1003">Cell membrane</keyword>
<keyword evidence="9" id="KW-0339">Growth factor</keyword>
<keyword evidence="11 17" id="KW-1015">Disulfide bond</keyword>
<dbReference type="AlphaFoldDB" id="A0A8C4XAX3"/>
<evidence type="ECO:0000256" key="7">
    <source>
        <dbReference type="ARBA" id="ARBA00022729"/>
    </source>
</evidence>
<evidence type="ECO:0000256" key="8">
    <source>
        <dbReference type="ARBA" id="ARBA00022989"/>
    </source>
</evidence>
<evidence type="ECO:0000256" key="10">
    <source>
        <dbReference type="ARBA" id="ARBA00023136"/>
    </source>
</evidence>
<evidence type="ECO:0000256" key="16">
    <source>
        <dbReference type="ARBA" id="ARBA00067155"/>
    </source>
</evidence>
<dbReference type="Proteomes" id="UP000694620">
    <property type="component" value="Chromosome 5"/>
</dbReference>
<evidence type="ECO:0000256" key="12">
    <source>
        <dbReference type="ARBA" id="ARBA00023180"/>
    </source>
</evidence>
<evidence type="ECO:0000256" key="11">
    <source>
        <dbReference type="ARBA" id="ARBA00023157"/>
    </source>
</evidence>
<feature type="domain" description="EGF-like" evidence="20">
    <location>
        <begin position="67"/>
        <end position="99"/>
    </location>
</feature>
<dbReference type="GO" id="GO:0008284">
    <property type="term" value="P:positive regulation of cell population proliferation"/>
    <property type="evidence" value="ECO:0007669"/>
    <property type="project" value="TreeGrafter"/>
</dbReference>
<evidence type="ECO:0000313" key="22">
    <source>
        <dbReference type="Proteomes" id="UP000694620"/>
    </source>
</evidence>
<keyword evidence="12" id="KW-0325">Glycoprotein</keyword>
<feature type="signal peptide" evidence="19">
    <location>
        <begin position="1"/>
        <end position="25"/>
    </location>
</feature>
<dbReference type="GO" id="GO:0005886">
    <property type="term" value="C:plasma membrane"/>
    <property type="evidence" value="ECO:0007669"/>
    <property type="project" value="UniProtKB-SubCell"/>
</dbReference>
<dbReference type="GO" id="GO:0045840">
    <property type="term" value="P:positive regulation of mitotic nuclear division"/>
    <property type="evidence" value="ECO:0007669"/>
    <property type="project" value="TreeGrafter"/>
</dbReference>
<dbReference type="Gene3D" id="2.10.25.10">
    <property type="entry name" value="Laminin"/>
    <property type="match status" value="1"/>
</dbReference>
<sequence>MAIFIMSRLTLVVITGLALCRYACANRNSTSKAELEELLCHQMNRNCSEIIGLAKRGGHFSKCPKEYKDYCIKGKCRYVIQEQQPACICEEGYIGSRCELMDFFIQRGDKKQIIIASLIAAMVLLIFIIIFICICAHRQKFCHKKKRKPEESVEEENNLNALSKDNKDSVAINMEGTNIEMETTNIA</sequence>
<evidence type="ECO:0000256" key="14">
    <source>
        <dbReference type="ARBA" id="ARBA00059223"/>
    </source>
</evidence>
<dbReference type="GeneTree" id="ENSGT00940000160508"/>
<evidence type="ECO:0000256" key="5">
    <source>
        <dbReference type="ARBA" id="ARBA00022536"/>
    </source>
</evidence>
<keyword evidence="7 19" id="KW-0732">Signal</keyword>
<evidence type="ECO:0000256" key="9">
    <source>
        <dbReference type="ARBA" id="ARBA00023030"/>
    </source>
</evidence>
<evidence type="ECO:0000256" key="18">
    <source>
        <dbReference type="SAM" id="Phobius"/>
    </source>
</evidence>
<evidence type="ECO:0000256" key="15">
    <source>
        <dbReference type="ARBA" id="ARBA00061748"/>
    </source>
</evidence>
<feature type="chain" id="PRO_5034404944" description="Probetacellulin" evidence="19">
    <location>
        <begin position="26"/>
        <end position="187"/>
    </location>
</feature>